<name>A0AAE0S2J4_9BIVA</name>
<protein>
    <submittedName>
        <fullName evidence="1">Uncharacterized protein</fullName>
    </submittedName>
</protein>
<gene>
    <name evidence="1" type="ORF">CHS0354_035277</name>
</gene>
<dbReference type="AlphaFoldDB" id="A0AAE0S2J4"/>
<evidence type="ECO:0000313" key="1">
    <source>
        <dbReference type="EMBL" id="KAK3584196.1"/>
    </source>
</evidence>
<reference evidence="1" key="3">
    <citation type="submission" date="2023-05" db="EMBL/GenBank/DDBJ databases">
        <authorList>
            <person name="Smith C.H."/>
        </authorList>
    </citation>
    <scope>NUCLEOTIDE SEQUENCE</scope>
    <source>
        <strain evidence="1">CHS0354</strain>
        <tissue evidence="1">Mantle</tissue>
    </source>
</reference>
<evidence type="ECO:0000313" key="2">
    <source>
        <dbReference type="Proteomes" id="UP001195483"/>
    </source>
</evidence>
<sequence>MSADMLMREKLFEKINNARIRTALENFSPDMKLALFEVLFFLHTNHSRFADYRYQIYKSPEENKKPNEEAEISSSDLYVPGAAEGVLGIDNLNHMLKDSFAEYCDREFNIPYIGKQEHTPFLSICSIGSVGTIAHKPDKSDLDIQVQYDLFPSYAPEGFIRHDNIVKLMGEMEELLAEEHGQEGEDGKRVLAGNFFENYIKKYFPGIGRYISSYERKEEFDKSPALIGQLLLELEKLYRVHYVLSQGKELKQKELLIQQKIKRISDHLSKKFPYSDIFFFPYTTDNYRRGQHGTTKKNKEASGSAYELILNYETLLPGIQFNSAVPTHFLYNNEVNRSPGKYAYFMSMDYVVEHFGAVYWEAFKASQGNLAKAFLNLLRIEIMLWKDESPTVINCIKDRSMYSVERKKDNDEFGLNILPSKTFNQQDIAEAEVTIPNLIYDPWWIRYKILKYSYENPPGVISVAESRQILRMIDICFAIHIMMAEVIDEENYGTKNVKISYRYNFLRFFYNNAFPLFSQNRDKINRIFAGDTDEIRTLEKEMKSLFYHCIQRVEFRSKISSGKLTANREEFEIWYHYFKRYFNPPPNMIPLSILKHHKQRRNRLVIIYRDKLWFFTSIYEKETKLNEVLSMADKQGKVELFRHSSFLFGFAYCILNNYFFVNIKGSIRKTLSTVEVNFSGYNEQKDKIISRLPQDGADRIGRFILEKFSPFPVNYRDAMNPNNPVHDMCIFLNMMVFGRIDILYRDTLNNWYYTSMLADNVRAKSKQLFDSPEEFLNSHEIFAHIHTFCTKSNVRQAKGASNIHVWVNPVSLNMQGSPEHKQEYSENKFKSNYINYTQLRLNNNTAETPANKNTG</sequence>
<organism evidence="1 2">
    <name type="scientific">Potamilus streckersoni</name>
    <dbReference type="NCBI Taxonomy" id="2493646"/>
    <lineage>
        <taxon>Eukaryota</taxon>
        <taxon>Metazoa</taxon>
        <taxon>Spiralia</taxon>
        <taxon>Lophotrochozoa</taxon>
        <taxon>Mollusca</taxon>
        <taxon>Bivalvia</taxon>
        <taxon>Autobranchia</taxon>
        <taxon>Heteroconchia</taxon>
        <taxon>Palaeoheterodonta</taxon>
        <taxon>Unionida</taxon>
        <taxon>Unionoidea</taxon>
        <taxon>Unionidae</taxon>
        <taxon>Ambleminae</taxon>
        <taxon>Lampsilini</taxon>
        <taxon>Potamilus</taxon>
    </lineage>
</organism>
<reference evidence="1" key="2">
    <citation type="journal article" date="2021" name="Genome Biol. Evol.">
        <title>Developing a high-quality reference genome for a parasitic bivalve with doubly uniparental inheritance (Bivalvia: Unionida).</title>
        <authorList>
            <person name="Smith C.H."/>
        </authorList>
    </citation>
    <scope>NUCLEOTIDE SEQUENCE</scope>
    <source>
        <strain evidence="1">CHS0354</strain>
        <tissue evidence="1">Mantle</tissue>
    </source>
</reference>
<comment type="caution">
    <text evidence="1">The sequence shown here is derived from an EMBL/GenBank/DDBJ whole genome shotgun (WGS) entry which is preliminary data.</text>
</comment>
<reference evidence="1" key="1">
    <citation type="journal article" date="2021" name="Genome Biol. Evol.">
        <title>A High-Quality Reference Genome for a Parasitic Bivalve with Doubly Uniparental Inheritance (Bivalvia: Unionida).</title>
        <authorList>
            <person name="Smith C.H."/>
        </authorList>
    </citation>
    <scope>NUCLEOTIDE SEQUENCE</scope>
    <source>
        <strain evidence="1">CHS0354</strain>
    </source>
</reference>
<dbReference type="Proteomes" id="UP001195483">
    <property type="component" value="Unassembled WGS sequence"/>
</dbReference>
<accession>A0AAE0S2J4</accession>
<keyword evidence="2" id="KW-1185">Reference proteome</keyword>
<dbReference type="EMBL" id="JAEAOA010002069">
    <property type="protein sequence ID" value="KAK3584196.1"/>
    <property type="molecule type" value="Genomic_DNA"/>
</dbReference>
<proteinExistence type="predicted"/>